<evidence type="ECO:0000313" key="3">
    <source>
        <dbReference type="Proteomes" id="UP000828390"/>
    </source>
</evidence>
<reference evidence="2" key="2">
    <citation type="submission" date="2020-11" db="EMBL/GenBank/DDBJ databases">
        <authorList>
            <person name="McCartney M.A."/>
            <person name="Auch B."/>
            <person name="Kono T."/>
            <person name="Mallez S."/>
            <person name="Becker A."/>
            <person name="Gohl D.M."/>
            <person name="Silverstein K.A.T."/>
            <person name="Koren S."/>
            <person name="Bechman K.B."/>
            <person name="Herman A."/>
            <person name="Abrahante J.E."/>
            <person name="Garbe J."/>
        </authorList>
    </citation>
    <scope>NUCLEOTIDE SEQUENCE</scope>
    <source>
        <strain evidence="2">Duluth1</strain>
        <tissue evidence="2">Whole animal</tissue>
    </source>
</reference>
<evidence type="ECO:0000256" key="1">
    <source>
        <dbReference type="SAM" id="MobiDB-lite"/>
    </source>
</evidence>
<accession>A0A9D4E0Y6</accession>
<feature type="region of interest" description="Disordered" evidence="1">
    <location>
        <begin position="1"/>
        <end position="22"/>
    </location>
</feature>
<dbReference type="EMBL" id="JAIWYP010000009">
    <property type="protein sequence ID" value="KAH3771181.1"/>
    <property type="molecule type" value="Genomic_DNA"/>
</dbReference>
<protein>
    <submittedName>
        <fullName evidence="2">Uncharacterized protein</fullName>
    </submittedName>
</protein>
<gene>
    <name evidence="2" type="ORF">DPMN_172483</name>
</gene>
<dbReference type="Proteomes" id="UP000828390">
    <property type="component" value="Unassembled WGS sequence"/>
</dbReference>
<comment type="caution">
    <text evidence="2">The sequence shown here is derived from an EMBL/GenBank/DDBJ whole genome shotgun (WGS) entry which is preliminary data.</text>
</comment>
<proteinExistence type="predicted"/>
<name>A0A9D4E0Y6_DREPO</name>
<reference evidence="2" key="1">
    <citation type="journal article" date="2019" name="bioRxiv">
        <title>The Genome of the Zebra Mussel, Dreissena polymorpha: A Resource for Invasive Species Research.</title>
        <authorList>
            <person name="McCartney M.A."/>
            <person name="Auch B."/>
            <person name="Kono T."/>
            <person name="Mallez S."/>
            <person name="Zhang Y."/>
            <person name="Obille A."/>
            <person name="Becker A."/>
            <person name="Abrahante J.E."/>
            <person name="Garbe J."/>
            <person name="Badalamenti J.P."/>
            <person name="Herman A."/>
            <person name="Mangelson H."/>
            <person name="Liachko I."/>
            <person name="Sullivan S."/>
            <person name="Sone E.D."/>
            <person name="Koren S."/>
            <person name="Silverstein K.A.T."/>
            <person name="Beckman K.B."/>
            <person name="Gohl D.M."/>
        </authorList>
    </citation>
    <scope>NUCLEOTIDE SEQUENCE</scope>
    <source>
        <strain evidence="2">Duluth1</strain>
        <tissue evidence="2">Whole animal</tissue>
    </source>
</reference>
<dbReference type="AlphaFoldDB" id="A0A9D4E0Y6"/>
<evidence type="ECO:0000313" key="2">
    <source>
        <dbReference type="EMBL" id="KAH3771181.1"/>
    </source>
</evidence>
<feature type="compositionally biased region" description="Basic residues" evidence="1">
    <location>
        <begin position="1"/>
        <end position="11"/>
    </location>
</feature>
<organism evidence="2 3">
    <name type="scientific">Dreissena polymorpha</name>
    <name type="common">Zebra mussel</name>
    <name type="synonym">Mytilus polymorpha</name>
    <dbReference type="NCBI Taxonomy" id="45954"/>
    <lineage>
        <taxon>Eukaryota</taxon>
        <taxon>Metazoa</taxon>
        <taxon>Spiralia</taxon>
        <taxon>Lophotrochozoa</taxon>
        <taxon>Mollusca</taxon>
        <taxon>Bivalvia</taxon>
        <taxon>Autobranchia</taxon>
        <taxon>Heteroconchia</taxon>
        <taxon>Euheterodonta</taxon>
        <taxon>Imparidentia</taxon>
        <taxon>Neoheterodontei</taxon>
        <taxon>Myida</taxon>
        <taxon>Dreissenoidea</taxon>
        <taxon>Dreissenidae</taxon>
        <taxon>Dreissena</taxon>
    </lineage>
</organism>
<sequence>MIDRKKDRHAKNNIPPIYRSGGIKMPRPHGGNVFQPIGIISELVQDNIGMNLQTNFYEDRTTNVASSVFTRSRVFKPNVTIFELIQYIIETNLLTGFHEDWAINMPSRVLTRQMLTPQNTQRRKKGDHKS</sequence>
<keyword evidence="3" id="KW-1185">Reference proteome</keyword>